<dbReference type="InterPro" id="IPR036514">
    <property type="entry name" value="SGNH_hydro_sf"/>
</dbReference>
<feature type="chain" id="PRO_5003122065" description="GDSL esterase/lipase" evidence="7">
    <location>
        <begin position="24"/>
        <end position="362"/>
    </location>
</feature>
<dbReference type="HOGENOM" id="CLU_015101_0_0_1"/>
<dbReference type="CDD" id="cd01837">
    <property type="entry name" value="SGNH_plant_lipase_like"/>
    <property type="match status" value="1"/>
</dbReference>
<dbReference type="InterPro" id="IPR051238">
    <property type="entry name" value="GDSL_esterase/lipase"/>
</dbReference>
<sequence length="362" mass="39454">MAAALHRLLAAAIVLLSLQAAQGVEKKRLFPAIFVFGDSLADNGNNNFFLTLARADMPPNGIDFPSGPTGRFCNGKTIIDVLCDFVALPYPPPSLAPTTTGPIILTGVNYASAAGGILASSGRNYIDNMPLLKQLQHFNVTLDAIRKQLGVANATKHVSDSMFAIVIGSNDYINNYYINSTTRSQQFYGKRTFASLLAKTWMKQTLYSMGARKFVVSGLGPLGCIPSELSRRNSTGECVESVNHMVTRYNLALRKSIKRMNSKLRGAKLIYTDAYRALLEIIHAPSSFGFENVNSGCCGAGKFNAQLPCYPLISTVCKHRSSYVFWDAFHPTEAVNVLLGAKFFNGSQSYARPINIQRLASV</sequence>
<keyword evidence="5" id="KW-0378">Hydrolase</keyword>
<dbReference type="InterPro" id="IPR035669">
    <property type="entry name" value="SGNH_plant_lipase-like"/>
</dbReference>
<dbReference type="GO" id="GO:0016042">
    <property type="term" value="P:lipid catabolic process"/>
    <property type="evidence" value="ECO:0007669"/>
    <property type="project" value="UniProtKB-KW"/>
</dbReference>
<dbReference type="GO" id="GO:0005576">
    <property type="term" value="C:extracellular region"/>
    <property type="evidence" value="ECO:0007669"/>
    <property type="project" value="UniProtKB-SubCell"/>
</dbReference>
<dbReference type="InterPro" id="IPR001087">
    <property type="entry name" value="GDSL"/>
</dbReference>
<keyword evidence="4 7" id="KW-0732">Signal</keyword>
<dbReference type="KEGG" id="smo:SELMODRAFT_100257"/>
<dbReference type="Proteomes" id="UP000001514">
    <property type="component" value="Unassembled WGS sequence"/>
</dbReference>
<gene>
    <name evidence="8" type="ORF">SELMODRAFT_100257</name>
</gene>
<dbReference type="OMA" id="CANRNQH"/>
<dbReference type="eggNOG" id="ENOG502QUVY">
    <property type="taxonomic scope" value="Eukaryota"/>
</dbReference>
<dbReference type="Gene3D" id="3.40.50.1110">
    <property type="entry name" value="SGNH hydrolase"/>
    <property type="match status" value="1"/>
</dbReference>
<evidence type="ECO:0000256" key="1">
    <source>
        <dbReference type="ARBA" id="ARBA00004613"/>
    </source>
</evidence>
<dbReference type="Pfam" id="PF00657">
    <property type="entry name" value="Lipase_GDSL"/>
    <property type="match status" value="1"/>
</dbReference>
<evidence type="ECO:0000256" key="2">
    <source>
        <dbReference type="ARBA" id="ARBA00008668"/>
    </source>
</evidence>
<keyword evidence="9" id="KW-1185">Reference proteome</keyword>
<proteinExistence type="inferred from homology"/>
<dbReference type="STRING" id="88036.D8RS07"/>
<dbReference type="Gramene" id="EFJ24786">
    <property type="protein sequence ID" value="EFJ24786"/>
    <property type="gene ID" value="SELMODRAFT_100257"/>
</dbReference>
<dbReference type="PANTHER" id="PTHR45650:SF8">
    <property type="entry name" value="GDSL ESTERASE_LIPASE"/>
    <property type="match status" value="1"/>
</dbReference>
<dbReference type="EMBL" id="GL377588">
    <property type="protein sequence ID" value="EFJ24786.1"/>
    <property type="molecule type" value="Genomic_DNA"/>
</dbReference>
<name>D8RS07_SELML</name>
<evidence type="ECO:0000256" key="5">
    <source>
        <dbReference type="ARBA" id="ARBA00022801"/>
    </source>
</evidence>
<keyword evidence="6" id="KW-0443">Lipid metabolism</keyword>
<organism evidence="9">
    <name type="scientific">Selaginella moellendorffii</name>
    <name type="common">Spikemoss</name>
    <dbReference type="NCBI Taxonomy" id="88036"/>
    <lineage>
        <taxon>Eukaryota</taxon>
        <taxon>Viridiplantae</taxon>
        <taxon>Streptophyta</taxon>
        <taxon>Embryophyta</taxon>
        <taxon>Tracheophyta</taxon>
        <taxon>Lycopodiopsida</taxon>
        <taxon>Selaginellales</taxon>
        <taxon>Selaginellaceae</taxon>
        <taxon>Selaginella</taxon>
    </lineage>
</organism>
<comment type="similarity">
    <text evidence="2">Belongs to the 'GDSL' lipolytic enzyme family.</text>
</comment>
<reference evidence="8 9" key="1">
    <citation type="journal article" date="2011" name="Science">
        <title>The Selaginella genome identifies genetic changes associated with the evolution of vascular plants.</title>
        <authorList>
            <person name="Banks J.A."/>
            <person name="Nishiyama T."/>
            <person name="Hasebe M."/>
            <person name="Bowman J.L."/>
            <person name="Gribskov M."/>
            <person name="dePamphilis C."/>
            <person name="Albert V.A."/>
            <person name="Aono N."/>
            <person name="Aoyama T."/>
            <person name="Ambrose B.A."/>
            <person name="Ashton N.W."/>
            <person name="Axtell M.J."/>
            <person name="Barker E."/>
            <person name="Barker M.S."/>
            <person name="Bennetzen J.L."/>
            <person name="Bonawitz N.D."/>
            <person name="Chapple C."/>
            <person name="Cheng C."/>
            <person name="Correa L.G."/>
            <person name="Dacre M."/>
            <person name="DeBarry J."/>
            <person name="Dreyer I."/>
            <person name="Elias M."/>
            <person name="Engstrom E.M."/>
            <person name="Estelle M."/>
            <person name="Feng L."/>
            <person name="Finet C."/>
            <person name="Floyd S.K."/>
            <person name="Frommer W.B."/>
            <person name="Fujita T."/>
            <person name="Gramzow L."/>
            <person name="Gutensohn M."/>
            <person name="Harholt J."/>
            <person name="Hattori M."/>
            <person name="Heyl A."/>
            <person name="Hirai T."/>
            <person name="Hiwatashi Y."/>
            <person name="Ishikawa M."/>
            <person name="Iwata M."/>
            <person name="Karol K.G."/>
            <person name="Koehler B."/>
            <person name="Kolukisaoglu U."/>
            <person name="Kubo M."/>
            <person name="Kurata T."/>
            <person name="Lalonde S."/>
            <person name="Li K."/>
            <person name="Li Y."/>
            <person name="Litt A."/>
            <person name="Lyons E."/>
            <person name="Manning G."/>
            <person name="Maruyama T."/>
            <person name="Michael T.P."/>
            <person name="Mikami K."/>
            <person name="Miyazaki S."/>
            <person name="Morinaga S."/>
            <person name="Murata T."/>
            <person name="Mueller-Roeber B."/>
            <person name="Nelson D.R."/>
            <person name="Obara M."/>
            <person name="Oguri Y."/>
            <person name="Olmstead R.G."/>
            <person name="Onodera N."/>
            <person name="Petersen B.L."/>
            <person name="Pils B."/>
            <person name="Prigge M."/>
            <person name="Rensing S.A."/>
            <person name="Riano-Pachon D.M."/>
            <person name="Roberts A.W."/>
            <person name="Sato Y."/>
            <person name="Scheller H.V."/>
            <person name="Schulz B."/>
            <person name="Schulz C."/>
            <person name="Shakirov E.V."/>
            <person name="Shibagaki N."/>
            <person name="Shinohara N."/>
            <person name="Shippen D.E."/>
            <person name="Soerensen I."/>
            <person name="Sotooka R."/>
            <person name="Sugimoto N."/>
            <person name="Sugita M."/>
            <person name="Sumikawa N."/>
            <person name="Tanurdzic M."/>
            <person name="Theissen G."/>
            <person name="Ulvskov P."/>
            <person name="Wakazuki S."/>
            <person name="Weng J.K."/>
            <person name="Willats W.W."/>
            <person name="Wipf D."/>
            <person name="Wolf P.G."/>
            <person name="Yang L."/>
            <person name="Zimmer A.D."/>
            <person name="Zhu Q."/>
            <person name="Mitros T."/>
            <person name="Hellsten U."/>
            <person name="Loque D."/>
            <person name="Otillar R."/>
            <person name="Salamov A."/>
            <person name="Schmutz J."/>
            <person name="Shapiro H."/>
            <person name="Lindquist E."/>
            <person name="Lucas S."/>
            <person name="Rokhsar D."/>
            <person name="Grigoriev I.V."/>
        </authorList>
    </citation>
    <scope>NUCLEOTIDE SEQUENCE [LARGE SCALE GENOMIC DNA]</scope>
</reference>
<evidence type="ECO:0000256" key="6">
    <source>
        <dbReference type="ARBA" id="ARBA00022963"/>
    </source>
</evidence>
<dbReference type="FunCoup" id="D8RS07">
    <property type="interactions" value="777"/>
</dbReference>
<dbReference type="GO" id="GO:0016788">
    <property type="term" value="F:hydrolase activity, acting on ester bonds"/>
    <property type="evidence" value="ECO:0007669"/>
    <property type="project" value="InterPro"/>
</dbReference>
<dbReference type="AlphaFoldDB" id="D8RS07"/>
<protein>
    <recommendedName>
        <fullName evidence="10">GDSL esterase/lipase</fullName>
    </recommendedName>
</protein>
<evidence type="ECO:0000256" key="7">
    <source>
        <dbReference type="SAM" id="SignalP"/>
    </source>
</evidence>
<evidence type="ECO:0008006" key="10">
    <source>
        <dbReference type="Google" id="ProtNLM"/>
    </source>
</evidence>
<accession>D8RS07</accession>
<dbReference type="InParanoid" id="D8RS07"/>
<comment type="subcellular location">
    <subcellularLocation>
        <location evidence="1">Secreted</location>
    </subcellularLocation>
</comment>
<dbReference type="PANTHER" id="PTHR45650">
    <property type="entry name" value="GDSL-LIKE LIPASE/ACYLHYDROLASE-RELATED"/>
    <property type="match status" value="1"/>
</dbReference>
<evidence type="ECO:0000313" key="9">
    <source>
        <dbReference type="Proteomes" id="UP000001514"/>
    </source>
</evidence>
<evidence type="ECO:0000256" key="4">
    <source>
        <dbReference type="ARBA" id="ARBA00022729"/>
    </source>
</evidence>
<evidence type="ECO:0000313" key="8">
    <source>
        <dbReference type="EMBL" id="EFJ24786.1"/>
    </source>
</evidence>
<feature type="signal peptide" evidence="7">
    <location>
        <begin position="1"/>
        <end position="23"/>
    </location>
</feature>
<keyword evidence="6" id="KW-0442">Lipid degradation</keyword>
<evidence type="ECO:0000256" key="3">
    <source>
        <dbReference type="ARBA" id="ARBA00022525"/>
    </source>
</evidence>
<keyword evidence="3" id="KW-0964">Secreted</keyword>